<dbReference type="Gene3D" id="1.10.340.30">
    <property type="entry name" value="Hypothetical protein, domain 2"/>
    <property type="match status" value="1"/>
</dbReference>
<accession>A0A810L6I6</accession>
<dbReference type="InterPro" id="IPR011257">
    <property type="entry name" value="DNA_glycosylase"/>
</dbReference>
<evidence type="ECO:0000256" key="1">
    <source>
        <dbReference type="ARBA" id="ARBA00000086"/>
    </source>
</evidence>
<dbReference type="EMBL" id="AP023354">
    <property type="protein sequence ID" value="BCJ30729.1"/>
    <property type="molecule type" value="Genomic_DNA"/>
</dbReference>
<dbReference type="GO" id="GO:0006307">
    <property type="term" value="P:DNA alkylation repair"/>
    <property type="evidence" value="ECO:0007669"/>
    <property type="project" value="TreeGrafter"/>
</dbReference>
<dbReference type="GO" id="GO:0006285">
    <property type="term" value="P:base-excision repair, AP site formation"/>
    <property type="evidence" value="ECO:0007669"/>
    <property type="project" value="TreeGrafter"/>
</dbReference>
<feature type="domain" description="HhH-GPD" evidence="5">
    <location>
        <begin position="106"/>
        <end position="265"/>
    </location>
</feature>
<keyword evidence="4" id="KW-0234">DNA repair</keyword>
<dbReference type="SUPFAM" id="SSF48150">
    <property type="entry name" value="DNA-glycosylase"/>
    <property type="match status" value="1"/>
</dbReference>
<dbReference type="SMART" id="SM00478">
    <property type="entry name" value="ENDO3c"/>
    <property type="match status" value="1"/>
</dbReference>
<keyword evidence="7" id="KW-1185">Reference proteome</keyword>
<sequence length="282" mass="30682">MLRTGRHDPTTRLARGELWKASRTPDGPGTVHLSYRQPAVTATGYGPGAGWLLERADALAGLRDDPAGFLPLARQHPVVAVLADGMPGLRLARTERVFDELVRVVLAQKVTTIEATRSYAALVRRFGEPAPGPVPLLLPPAAETIAAAPYWMFHPLGIEQRRADTLRRLAAVADRLECTVHEPPDQARRLLMTRPGVGPWTAAEVAAVAYGDPDAVSVGDYHVPHQVAYALAGEQRGTDQRMLELLAPFGGHRARVIRLVVHAGVQEPRRAPRAALRSFARF</sequence>
<name>A0A810L6I6_9ACTN</name>
<evidence type="ECO:0000313" key="7">
    <source>
        <dbReference type="Proteomes" id="UP000680750"/>
    </source>
</evidence>
<dbReference type="GO" id="GO:0008725">
    <property type="term" value="F:DNA-3-methyladenine glycosylase activity"/>
    <property type="evidence" value="ECO:0007669"/>
    <property type="project" value="TreeGrafter"/>
</dbReference>
<dbReference type="Proteomes" id="UP000680750">
    <property type="component" value="Chromosome"/>
</dbReference>
<proteinExistence type="predicted"/>
<dbReference type="GO" id="GO:0005737">
    <property type="term" value="C:cytoplasm"/>
    <property type="evidence" value="ECO:0007669"/>
    <property type="project" value="TreeGrafter"/>
</dbReference>
<evidence type="ECO:0000256" key="3">
    <source>
        <dbReference type="ARBA" id="ARBA00022763"/>
    </source>
</evidence>
<protein>
    <recommendedName>
        <fullName evidence="2">DNA-3-methyladenine glycosylase II</fullName>
        <ecNumber evidence="2">3.2.2.21</ecNumber>
    </recommendedName>
</protein>
<reference evidence="6" key="1">
    <citation type="submission" date="2020-08" db="EMBL/GenBank/DDBJ databases">
        <title>Whole genome shotgun sequence of Actinocatenispora sera NBRC 101916.</title>
        <authorList>
            <person name="Komaki H."/>
            <person name="Tamura T."/>
        </authorList>
    </citation>
    <scope>NUCLEOTIDE SEQUENCE</scope>
    <source>
        <strain evidence="6">NBRC 101916</strain>
    </source>
</reference>
<dbReference type="GO" id="GO:0032993">
    <property type="term" value="C:protein-DNA complex"/>
    <property type="evidence" value="ECO:0007669"/>
    <property type="project" value="TreeGrafter"/>
</dbReference>
<dbReference type="InterPro" id="IPR003265">
    <property type="entry name" value="HhH-GPD_domain"/>
</dbReference>
<dbReference type="CDD" id="cd00056">
    <property type="entry name" value="ENDO3c"/>
    <property type="match status" value="1"/>
</dbReference>
<dbReference type="EC" id="3.2.2.21" evidence="2"/>
<keyword evidence="3" id="KW-0227">DNA damage</keyword>
<dbReference type="InterPro" id="IPR051912">
    <property type="entry name" value="Alkylbase_DNA_Glycosylase/TA"/>
</dbReference>
<dbReference type="PANTHER" id="PTHR43003:SF6">
    <property type="entry name" value="DNA GLYCOSYLASE"/>
    <property type="match status" value="1"/>
</dbReference>
<comment type="catalytic activity">
    <reaction evidence="1">
        <text>Hydrolysis of alkylated DNA, releasing 3-methyladenine, 3-methylguanine, 7-methylguanine and 7-methyladenine.</text>
        <dbReference type="EC" id="3.2.2.21"/>
    </reaction>
</comment>
<dbReference type="GO" id="GO:0043916">
    <property type="term" value="F:DNA-7-methylguanine glycosylase activity"/>
    <property type="evidence" value="ECO:0007669"/>
    <property type="project" value="TreeGrafter"/>
</dbReference>
<organism evidence="6 7">
    <name type="scientific">Actinocatenispora sera</name>
    <dbReference type="NCBI Taxonomy" id="390989"/>
    <lineage>
        <taxon>Bacteria</taxon>
        <taxon>Bacillati</taxon>
        <taxon>Actinomycetota</taxon>
        <taxon>Actinomycetes</taxon>
        <taxon>Micromonosporales</taxon>
        <taxon>Micromonosporaceae</taxon>
        <taxon>Actinocatenispora</taxon>
    </lineage>
</organism>
<dbReference type="PANTHER" id="PTHR43003">
    <property type="entry name" value="DNA-3-METHYLADENINE GLYCOSYLASE"/>
    <property type="match status" value="1"/>
</dbReference>
<evidence type="ECO:0000256" key="2">
    <source>
        <dbReference type="ARBA" id="ARBA00012000"/>
    </source>
</evidence>
<evidence type="ECO:0000313" key="6">
    <source>
        <dbReference type="EMBL" id="BCJ30729.1"/>
    </source>
</evidence>
<evidence type="ECO:0000259" key="5">
    <source>
        <dbReference type="SMART" id="SM00478"/>
    </source>
</evidence>
<evidence type="ECO:0000256" key="4">
    <source>
        <dbReference type="ARBA" id="ARBA00023204"/>
    </source>
</evidence>
<dbReference type="GO" id="GO:0032131">
    <property type="term" value="F:alkylated DNA binding"/>
    <property type="evidence" value="ECO:0007669"/>
    <property type="project" value="TreeGrafter"/>
</dbReference>
<dbReference type="KEGG" id="aser:Asera_48370"/>
<gene>
    <name evidence="6" type="ORF">Asera_48370</name>
</gene>
<dbReference type="AlphaFoldDB" id="A0A810L6I6"/>